<dbReference type="HOGENOM" id="CLU_108875_1_0_0"/>
<keyword evidence="1" id="KW-1133">Transmembrane helix</keyword>
<feature type="transmembrane region" description="Helical" evidence="1">
    <location>
        <begin position="145"/>
        <end position="168"/>
    </location>
</feature>
<dbReference type="OrthoDB" id="9815422at2"/>
<dbReference type="AlphaFoldDB" id="B2KB52"/>
<dbReference type="Pfam" id="PF12822">
    <property type="entry name" value="ECF_trnsprt"/>
    <property type="match status" value="1"/>
</dbReference>
<accession>B2KB52</accession>
<feature type="transmembrane region" description="Helical" evidence="1">
    <location>
        <begin position="56"/>
        <end position="82"/>
    </location>
</feature>
<keyword evidence="3" id="KW-1185">Reference proteome</keyword>
<dbReference type="Gene3D" id="1.10.1760.20">
    <property type="match status" value="1"/>
</dbReference>
<dbReference type="InterPro" id="IPR024529">
    <property type="entry name" value="ECF_trnsprt_substrate-spec"/>
</dbReference>
<evidence type="ECO:0000313" key="3">
    <source>
        <dbReference type="Proteomes" id="UP000001029"/>
    </source>
</evidence>
<gene>
    <name evidence="2" type="ordered locus">Emin_0249</name>
</gene>
<keyword evidence="1" id="KW-0812">Transmembrane</keyword>
<sequence length="172" mass="18608">MQNILALRTKTNVLDYKTKKAIILQVLLLASALVLPAVCHHLNLQTKVFLPMHWPVLLAGLVYGWRSGLTLGISAPLASFALSGMPPAHILPIMTLELAVYGFAAGAFRQQLKLNFIFSLLGAMILGKAVYILTAYTLAGSASFAFIQTSLPGIILQAVLLPLIALIWTKNK</sequence>
<evidence type="ECO:0000256" key="1">
    <source>
        <dbReference type="SAM" id="Phobius"/>
    </source>
</evidence>
<dbReference type="STRING" id="445932.Emin_0249"/>
<dbReference type="EMBL" id="CP001055">
    <property type="protein sequence ID" value="ACC97811.1"/>
    <property type="molecule type" value="Genomic_DNA"/>
</dbReference>
<dbReference type="KEGG" id="emi:Emin_0249"/>
<dbReference type="RefSeq" id="WP_012414426.1">
    <property type="nucleotide sequence ID" value="NC_010644.1"/>
</dbReference>
<feature type="transmembrane region" description="Helical" evidence="1">
    <location>
        <begin position="115"/>
        <end position="139"/>
    </location>
</feature>
<proteinExistence type="predicted"/>
<organism evidence="2 3">
    <name type="scientific">Elusimicrobium minutum (strain Pei191)</name>
    <dbReference type="NCBI Taxonomy" id="445932"/>
    <lineage>
        <taxon>Bacteria</taxon>
        <taxon>Pseudomonadati</taxon>
        <taxon>Elusimicrobiota</taxon>
        <taxon>Elusimicrobia</taxon>
        <taxon>Elusimicrobiales</taxon>
        <taxon>Elusimicrobiaceae</taxon>
        <taxon>Elusimicrobium</taxon>
    </lineage>
</organism>
<feature type="transmembrane region" description="Helical" evidence="1">
    <location>
        <begin position="88"/>
        <end position="108"/>
    </location>
</feature>
<evidence type="ECO:0008006" key="4">
    <source>
        <dbReference type="Google" id="ProtNLM"/>
    </source>
</evidence>
<dbReference type="Proteomes" id="UP000001029">
    <property type="component" value="Chromosome"/>
</dbReference>
<evidence type="ECO:0000313" key="2">
    <source>
        <dbReference type="EMBL" id="ACC97811.1"/>
    </source>
</evidence>
<protein>
    <recommendedName>
        <fullName evidence="4">ECF transporter S component</fullName>
    </recommendedName>
</protein>
<keyword evidence="1" id="KW-0472">Membrane</keyword>
<reference evidence="2 3" key="1">
    <citation type="journal article" date="2009" name="Appl. Environ. Microbiol.">
        <title>Genomic analysis of 'Elusimicrobium minutum,' the first cultivated representative of the phylum 'Elusimicrobia' (formerly termite group 1).</title>
        <authorList>
            <person name="Herlemann D.P.R."/>
            <person name="Geissinger O."/>
            <person name="Ikeda-Ohtsubo W."/>
            <person name="Kunin V."/>
            <person name="Sun H."/>
            <person name="Lapidus A."/>
            <person name="Hugenholtz P."/>
            <person name="Brune A."/>
        </authorList>
    </citation>
    <scope>NUCLEOTIDE SEQUENCE [LARGE SCALE GENOMIC DNA]</scope>
    <source>
        <strain evidence="2 3">Pei191</strain>
    </source>
</reference>
<name>B2KB52_ELUMP</name>
<feature type="transmembrane region" description="Helical" evidence="1">
    <location>
        <begin position="22"/>
        <end position="44"/>
    </location>
</feature>
<dbReference type="GO" id="GO:0022857">
    <property type="term" value="F:transmembrane transporter activity"/>
    <property type="evidence" value="ECO:0007669"/>
    <property type="project" value="InterPro"/>
</dbReference>